<organism evidence="2 3">
    <name type="scientific">Spiroplasma eriocheiris</name>
    <dbReference type="NCBI Taxonomy" id="315358"/>
    <lineage>
        <taxon>Bacteria</taxon>
        <taxon>Bacillati</taxon>
        <taxon>Mycoplasmatota</taxon>
        <taxon>Mollicutes</taxon>
        <taxon>Entomoplasmatales</taxon>
        <taxon>Spiroplasmataceae</taxon>
        <taxon>Spiroplasma</taxon>
    </lineage>
</organism>
<feature type="transmembrane region" description="Helical" evidence="1">
    <location>
        <begin position="15"/>
        <end position="36"/>
    </location>
</feature>
<dbReference type="PROSITE" id="PS51257">
    <property type="entry name" value="PROKAR_LIPOPROTEIN"/>
    <property type="match status" value="1"/>
</dbReference>
<dbReference type="KEGG" id="seri:SERIO_v1c06750"/>
<keyword evidence="1" id="KW-1133">Transmembrane helix</keyword>
<sequence>MQKLSIPATQNIKGGFFWMLIPLIMSCVGTLAQVGVQISSTVIQQKQQKLLQEHQTAQLQQQTKVNHELQMINNFLLA</sequence>
<keyword evidence="3" id="KW-1185">Reference proteome</keyword>
<keyword evidence="1" id="KW-0472">Membrane</keyword>
<dbReference type="PATRIC" id="fig|743698.3.peg.677"/>
<reference evidence="3" key="2">
    <citation type="submission" date="2015-06" db="EMBL/GenBank/DDBJ databases">
        <title>Complete genome sequence of Spiroplasma eriocheiris TDA-040725-5 (DSM 21848).</title>
        <authorList>
            <person name="Lo W.-S."/>
            <person name="Kuo C.-H."/>
        </authorList>
    </citation>
    <scope>NUCLEOTIDE SEQUENCE [LARGE SCALE GENOMIC DNA]</scope>
    <source>
        <strain evidence="3">TDA-040725-5</strain>
    </source>
</reference>
<gene>
    <name evidence="2" type="ORF">SERIO_v1c06750</name>
</gene>
<name>A0A0H3XHN7_9MOLU</name>
<evidence type="ECO:0000313" key="3">
    <source>
        <dbReference type="Proteomes" id="UP000035661"/>
    </source>
</evidence>
<dbReference type="EMBL" id="CP011856">
    <property type="protein sequence ID" value="AKM54243.1"/>
    <property type="molecule type" value="Genomic_DNA"/>
</dbReference>
<proteinExistence type="predicted"/>
<keyword evidence="1" id="KW-0812">Transmembrane</keyword>
<evidence type="ECO:0000313" key="2">
    <source>
        <dbReference type="EMBL" id="AKM54243.1"/>
    </source>
</evidence>
<accession>A0A0H3XHN7</accession>
<dbReference type="STRING" id="315358.SERIO_v1c06750"/>
<dbReference type="Proteomes" id="UP000035661">
    <property type="component" value="Chromosome"/>
</dbReference>
<reference evidence="2 3" key="1">
    <citation type="journal article" date="2015" name="Genome Biol. Evol.">
        <title>Found and Lost: The Fates of Horizontally Acquired Genes in Arthropod-Symbiotic Spiroplasma.</title>
        <authorList>
            <person name="Lo W.S."/>
            <person name="Gasparich G.E."/>
            <person name="Kuo C.H."/>
        </authorList>
    </citation>
    <scope>NUCLEOTIDE SEQUENCE [LARGE SCALE GENOMIC DNA]</scope>
    <source>
        <strain evidence="3">TDA-040725-5</strain>
    </source>
</reference>
<dbReference type="RefSeq" id="WP_047791470.1">
    <property type="nucleotide sequence ID" value="NZ_CP011856.1"/>
</dbReference>
<evidence type="ECO:0008006" key="4">
    <source>
        <dbReference type="Google" id="ProtNLM"/>
    </source>
</evidence>
<evidence type="ECO:0000256" key="1">
    <source>
        <dbReference type="SAM" id="Phobius"/>
    </source>
</evidence>
<dbReference type="AlphaFoldDB" id="A0A0H3XHN7"/>
<protein>
    <recommendedName>
        <fullName evidence="4">Transmembrane protein</fullName>
    </recommendedName>
</protein>